<sequence>MGSCAVRPPPRTQPQRAVGEALEPYPLRARWWGSLAVAAAWLSLLPAHAHGRRQEARRQVRRALNAILGERARGAGVGGAGGNRDDGKRLRRRNIPKVLDVAASPAAGTGLREAVKSVRKAVDAGRIRLKSILKKVTLQQLLKICDLVEAAGEPLPPDATCAKRVSQCAWGSRAVRSQDPLACLSVGFTVPLPGSSASPARNTGALEVTHHGRGASGKGPQKDHEEATSEQCEAYLSDAEVEYVMGPPRGEEAEEPQVVAAAEGTPEENKAHFQHTNESRPNVKKPGSIACDFTLDISGLNPFDDCDDQTDGDDTISPSDQHSKQDKATLTRKVSSGCEGGNAAPDCLAFPVSGPGNCSPRGLEDSENRDPEAFCKDVEPAEERPVVAVMKPLPPNANGMQRYIIEHIIQQTSPCKGGHHFISLDSFVSEKTNKHNSVDAGSQRTIWSYEDEMLYQMNEMDGGFPSLGQGQTQKEVKVRTESSAACTNSSEEASSALSQSVSIISDKAANDGYKWIGNVAEIGGKTDIQQGDGQPVGDNLSQELCFTPQARQDTSRDDVDVHDDSYIIPSFASSLIPSRPTDPLGRHMPILNLTPPLTPSFSWAPKAKPPDAYSGTGTEGSSHCLPSSDLKSTGGRDEEVPHTPHSHNDEGWTCRKVTGTENMICVRLDARHRVGESTLASIFLVCLLEQDDGRVTEMLFTVPVPWFLKYTGIQTSGEGSFSKVLDKLHPQASFTRGHASKTSTVQQHRNMQQSYSAARGSPPKDPAQEREIDLLASYVLLGSPKLHDASSILEMIEEISPLPKELASNDSKRKFRTAIEFEETETRTKRARGTARIDKEVRKISDTPAHPVSLAFNVRTPSWILGHSFRPGPNSDPGHLHRKAPPSSPKLSRKVISHGRVRQFGARKPRHGGRSAKKRLRF</sequence>
<feature type="region of interest" description="Disordered" evidence="1">
    <location>
        <begin position="602"/>
        <end position="649"/>
    </location>
</feature>
<reference evidence="2 3" key="1">
    <citation type="submission" date="2018-04" db="EMBL/GenBank/DDBJ databases">
        <authorList>
            <person name="Zhang X."/>
            <person name="Yuan J."/>
            <person name="Li F."/>
            <person name="Xiang J."/>
        </authorList>
    </citation>
    <scope>NUCLEOTIDE SEQUENCE [LARGE SCALE GENOMIC DNA]</scope>
    <source>
        <tissue evidence="2">Muscle</tissue>
    </source>
</reference>
<proteinExistence type="predicted"/>
<accession>A0A423TMD0</accession>
<name>A0A423TMD0_PENVA</name>
<feature type="region of interest" description="Disordered" evidence="1">
    <location>
        <begin position="867"/>
        <end position="922"/>
    </location>
</feature>
<feature type="region of interest" description="Disordered" evidence="1">
    <location>
        <begin position="469"/>
        <end position="492"/>
    </location>
</feature>
<feature type="region of interest" description="Disordered" evidence="1">
    <location>
        <begin position="251"/>
        <end position="286"/>
    </location>
</feature>
<feature type="compositionally biased region" description="Basic residues" evidence="1">
    <location>
        <begin position="891"/>
        <end position="922"/>
    </location>
</feature>
<dbReference type="EMBL" id="QCYY01001503">
    <property type="protein sequence ID" value="ROT77621.1"/>
    <property type="molecule type" value="Genomic_DNA"/>
</dbReference>
<feature type="region of interest" description="Disordered" evidence="1">
    <location>
        <begin position="209"/>
        <end position="230"/>
    </location>
</feature>
<feature type="region of interest" description="Disordered" evidence="1">
    <location>
        <begin position="735"/>
        <end position="767"/>
    </location>
</feature>
<reference evidence="2 3" key="2">
    <citation type="submission" date="2019-01" db="EMBL/GenBank/DDBJ databases">
        <title>The decoding of complex shrimp genome reveals the adaptation for benthos swimmer, frequently molting mechanism and breeding impact on genome.</title>
        <authorList>
            <person name="Sun Y."/>
            <person name="Gao Y."/>
            <person name="Yu Y."/>
        </authorList>
    </citation>
    <scope>NUCLEOTIDE SEQUENCE [LARGE SCALE GENOMIC DNA]</scope>
    <source>
        <tissue evidence="2">Muscle</tissue>
    </source>
</reference>
<feature type="compositionally biased region" description="Basic and acidic residues" evidence="1">
    <location>
        <begin position="267"/>
        <end position="278"/>
    </location>
</feature>
<feature type="compositionally biased region" description="Basic and acidic residues" evidence="1">
    <location>
        <begin position="634"/>
        <end position="649"/>
    </location>
</feature>
<evidence type="ECO:0000313" key="3">
    <source>
        <dbReference type="Proteomes" id="UP000283509"/>
    </source>
</evidence>
<keyword evidence="3" id="KW-1185">Reference proteome</keyword>
<feature type="compositionally biased region" description="Polar residues" evidence="1">
    <location>
        <begin position="615"/>
        <end position="631"/>
    </location>
</feature>
<dbReference type="Proteomes" id="UP000283509">
    <property type="component" value="Unassembled WGS sequence"/>
</dbReference>
<feature type="compositionally biased region" description="Acidic residues" evidence="1">
    <location>
        <begin position="304"/>
        <end position="314"/>
    </location>
</feature>
<comment type="caution">
    <text evidence="2">The sequence shown here is derived from an EMBL/GenBank/DDBJ whole genome shotgun (WGS) entry which is preliminary data.</text>
</comment>
<evidence type="ECO:0000256" key="1">
    <source>
        <dbReference type="SAM" id="MobiDB-lite"/>
    </source>
</evidence>
<gene>
    <name evidence="2" type="ORF">C7M84_003731</name>
</gene>
<protein>
    <submittedName>
        <fullName evidence="2">Uncharacterized protein</fullName>
    </submittedName>
</protein>
<dbReference type="AlphaFoldDB" id="A0A423TMD0"/>
<feature type="compositionally biased region" description="Polar residues" evidence="1">
    <location>
        <begin position="740"/>
        <end position="756"/>
    </location>
</feature>
<feature type="region of interest" description="Disordered" evidence="1">
    <location>
        <begin position="304"/>
        <end position="329"/>
    </location>
</feature>
<organism evidence="2 3">
    <name type="scientific">Penaeus vannamei</name>
    <name type="common">Whiteleg shrimp</name>
    <name type="synonym">Litopenaeus vannamei</name>
    <dbReference type="NCBI Taxonomy" id="6689"/>
    <lineage>
        <taxon>Eukaryota</taxon>
        <taxon>Metazoa</taxon>
        <taxon>Ecdysozoa</taxon>
        <taxon>Arthropoda</taxon>
        <taxon>Crustacea</taxon>
        <taxon>Multicrustacea</taxon>
        <taxon>Malacostraca</taxon>
        <taxon>Eumalacostraca</taxon>
        <taxon>Eucarida</taxon>
        <taxon>Decapoda</taxon>
        <taxon>Dendrobranchiata</taxon>
        <taxon>Penaeoidea</taxon>
        <taxon>Penaeidae</taxon>
        <taxon>Penaeus</taxon>
    </lineage>
</organism>
<evidence type="ECO:0000313" key="2">
    <source>
        <dbReference type="EMBL" id="ROT77621.1"/>
    </source>
</evidence>